<dbReference type="GO" id="GO:0016020">
    <property type="term" value="C:membrane"/>
    <property type="evidence" value="ECO:0007669"/>
    <property type="project" value="UniProtKB-SubCell"/>
</dbReference>
<gene>
    <name evidence="8" type="ORF">PflSS101_2946</name>
</gene>
<dbReference type="PANTHER" id="PTHR42718:SF9">
    <property type="entry name" value="MAJOR FACILITATOR SUPERFAMILY MULTIDRUG TRANSPORTER MFSC"/>
    <property type="match status" value="1"/>
</dbReference>
<dbReference type="Pfam" id="PF07690">
    <property type="entry name" value="MFS_1"/>
    <property type="match status" value="1"/>
</dbReference>
<dbReference type="Gene3D" id="1.20.1720.10">
    <property type="entry name" value="Multidrug resistance protein D"/>
    <property type="match status" value="1"/>
</dbReference>
<evidence type="ECO:0000256" key="6">
    <source>
        <dbReference type="SAM" id="Phobius"/>
    </source>
</evidence>
<feature type="domain" description="Major facilitator superfamily (MFS) profile" evidence="7">
    <location>
        <begin position="7"/>
        <end position="386"/>
    </location>
</feature>
<evidence type="ECO:0000313" key="8">
    <source>
        <dbReference type="EMBL" id="EIK59254.1"/>
    </source>
</evidence>
<dbReference type="InterPro" id="IPR036259">
    <property type="entry name" value="MFS_trans_sf"/>
</dbReference>
<reference evidence="8 9" key="1">
    <citation type="journal article" date="2012" name="PLoS Genet.">
        <title>Comparative Genomics of Plant-Associated Pseudomonas spp.: Insights into Diversity and Inheritance of Traits Involved in Multitrophic Interactions.</title>
        <authorList>
            <person name="Loper J.E."/>
            <person name="Hassan K.A."/>
            <person name="Mavrodi D.V."/>
            <person name="Davis E.W.II."/>
            <person name="Lim C.K."/>
            <person name="Shaffer B.T."/>
            <person name="Elbourne L.D."/>
            <person name="Stockwell V.O."/>
            <person name="Hartney S.L."/>
            <person name="Breakwell K."/>
            <person name="Henkels M.D."/>
            <person name="Tetu S.G."/>
            <person name="Rangel L.I."/>
            <person name="Kidarsa T.A."/>
            <person name="Wilson N.L."/>
            <person name="van de Mortel J.E."/>
            <person name="Song C."/>
            <person name="Blumhagen R."/>
            <person name="Radune D."/>
            <person name="Hostetler J.B."/>
            <person name="Brinkac L.M."/>
            <person name="Durkin A.S."/>
            <person name="Kluepfel D.A."/>
            <person name="Wechter W.P."/>
            <person name="Anderson A.J."/>
            <person name="Kim Y.C."/>
            <person name="Pierson L.S.III."/>
            <person name="Pierson E.A."/>
            <person name="Lindow S.E."/>
            <person name="Kobayashi D.Y."/>
            <person name="Raaijmakers J.M."/>
            <person name="Weller D.M."/>
            <person name="Thomashow L.S."/>
            <person name="Allen A.E."/>
            <person name="Paulsen I.T."/>
        </authorList>
    </citation>
    <scope>NUCLEOTIDE SEQUENCE [LARGE SCALE GENOMIC DNA]</scope>
    <source>
        <strain evidence="8 9">SS101</strain>
    </source>
</reference>
<feature type="transmembrane region" description="Helical" evidence="6">
    <location>
        <begin position="245"/>
        <end position="267"/>
    </location>
</feature>
<organism evidence="8 9">
    <name type="scientific">Pseudomonas lactis</name>
    <dbReference type="NCBI Taxonomy" id="1615674"/>
    <lineage>
        <taxon>Bacteria</taxon>
        <taxon>Pseudomonadati</taxon>
        <taxon>Pseudomonadota</taxon>
        <taxon>Gammaproteobacteria</taxon>
        <taxon>Pseudomonadales</taxon>
        <taxon>Pseudomonadaceae</taxon>
        <taxon>Pseudomonas</taxon>
    </lineage>
</organism>
<evidence type="ECO:0000256" key="4">
    <source>
        <dbReference type="ARBA" id="ARBA00022989"/>
    </source>
</evidence>
<feature type="transmembrane region" description="Helical" evidence="6">
    <location>
        <begin position="46"/>
        <end position="65"/>
    </location>
</feature>
<keyword evidence="4 6" id="KW-1133">Transmembrane helix</keyword>
<feature type="transmembrane region" description="Helical" evidence="6">
    <location>
        <begin position="274"/>
        <end position="298"/>
    </location>
</feature>
<protein>
    <submittedName>
        <fullName evidence="8">Transporter, major facilitator family</fullName>
    </submittedName>
</protein>
<feature type="transmembrane region" description="Helical" evidence="6">
    <location>
        <begin position="72"/>
        <end position="90"/>
    </location>
</feature>
<dbReference type="PANTHER" id="PTHR42718">
    <property type="entry name" value="MAJOR FACILITATOR SUPERFAMILY MULTIDRUG TRANSPORTER MFSC"/>
    <property type="match status" value="1"/>
</dbReference>
<evidence type="ECO:0000256" key="3">
    <source>
        <dbReference type="ARBA" id="ARBA00022692"/>
    </source>
</evidence>
<keyword evidence="2" id="KW-0813">Transport</keyword>
<feature type="transmembrane region" description="Helical" evidence="6">
    <location>
        <begin position="304"/>
        <end position="325"/>
    </location>
</feature>
<feature type="transmembrane region" description="Helical" evidence="6">
    <location>
        <begin position="102"/>
        <end position="122"/>
    </location>
</feature>
<proteinExistence type="predicted"/>
<feature type="transmembrane region" description="Helical" evidence="6">
    <location>
        <begin position="134"/>
        <end position="157"/>
    </location>
</feature>
<dbReference type="InterPro" id="IPR011701">
    <property type="entry name" value="MFS"/>
</dbReference>
<dbReference type="Proteomes" id="UP000003213">
    <property type="component" value="Chromosome"/>
</dbReference>
<dbReference type="PATRIC" id="fig|1038924.3.peg.2837"/>
<dbReference type="PROSITE" id="PS50850">
    <property type="entry name" value="MFS"/>
    <property type="match status" value="1"/>
</dbReference>
<feature type="transmembrane region" description="Helical" evidence="6">
    <location>
        <begin position="163"/>
        <end position="187"/>
    </location>
</feature>
<evidence type="ECO:0000259" key="7">
    <source>
        <dbReference type="PROSITE" id="PS50850"/>
    </source>
</evidence>
<evidence type="ECO:0000256" key="1">
    <source>
        <dbReference type="ARBA" id="ARBA00004141"/>
    </source>
</evidence>
<dbReference type="EMBL" id="AHPN01000001">
    <property type="protein sequence ID" value="EIK59254.1"/>
    <property type="molecule type" value="Genomic_DNA"/>
</dbReference>
<feature type="transmembrane region" description="Helical" evidence="6">
    <location>
        <begin position="208"/>
        <end position="233"/>
    </location>
</feature>
<feature type="transmembrane region" description="Helical" evidence="6">
    <location>
        <begin position="7"/>
        <end position="26"/>
    </location>
</feature>
<keyword evidence="3 6" id="KW-0812">Transmembrane</keyword>
<dbReference type="InterPro" id="IPR020846">
    <property type="entry name" value="MFS_dom"/>
</dbReference>
<comment type="caution">
    <text evidence="8">The sequence shown here is derived from an EMBL/GenBank/DDBJ whole genome shotgun (WGS) entry which is preliminary data.</text>
</comment>
<accession>I4K3G4</accession>
<sequence>MQSNVRVLTLACSTTMMAQLGVTLYLPVTPDIVDAFGMSDAEGYTALLIYLGGTAVPLVFAVQLIRFFGRSVVLLGFCGVFFSGSILSIWVHDNDGFYLSRLLQGIGGGGAALIGRALLTEIYSGARLAKQLSFLSYSFVFALVVGQLAGGFLISFFRWEVVAVIMAFGSVITLVLVLLAAGVLSVLDMDRTRRVSCSGYAGIISRPSFYLPVIVGGCSYGVFVVYQGVGVFVFDVLLGWGSVQYGMLGVWLGLAYFSGALTVRYALNFTSVYALSITGSSVLVVATSVFLFTTFGYLDRQFTVLAYFAAWYAQAMMYPCVASLAVKKYPGMESMMLFSFLQQLVALLFGTLASLLIPLGTQGVALLALSLGVGALLTVLLSVQED</sequence>
<feature type="transmembrane region" description="Helical" evidence="6">
    <location>
        <begin position="337"/>
        <end position="357"/>
    </location>
</feature>
<evidence type="ECO:0000256" key="5">
    <source>
        <dbReference type="ARBA" id="ARBA00023136"/>
    </source>
</evidence>
<name>I4K3G4_9PSED</name>
<dbReference type="HOGENOM" id="CLU_001265_47_1_6"/>
<dbReference type="GO" id="GO:0022857">
    <property type="term" value="F:transmembrane transporter activity"/>
    <property type="evidence" value="ECO:0007669"/>
    <property type="project" value="InterPro"/>
</dbReference>
<feature type="transmembrane region" description="Helical" evidence="6">
    <location>
        <begin position="363"/>
        <end position="383"/>
    </location>
</feature>
<evidence type="ECO:0000256" key="2">
    <source>
        <dbReference type="ARBA" id="ARBA00022448"/>
    </source>
</evidence>
<dbReference type="SUPFAM" id="SSF103473">
    <property type="entry name" value="MFS general substrate transporter"/>
    <property type="match status" value="1"/>
</dbReference>
<dbReference type="AlphaFoldDB" id="I4K3G4"/>
<keyword evidence="5 6" id="KW-0472">Membrane</keyword>
<evidence type="ECO:0000313" key="9">
    <source>
        <dbReference type="Proteomes" id="UP000003213"/>
    </source>
</evidence>
<comment type="subcellular location">
    <subcellularLocation>
        <location evidence="1">Membrane</location>
        <topology evidence="1">Multi-pass membrane protein</topology>
    </subcellularLocation>
</comment>